<dbReference type="EMBL" id="CP104064">
    <property type="protein sequence ID" value="WAH36463.1"/>
    <property type="molecule type" value="Genomic_DNA"/>
</dbReference>
<organism evidence="3 4">
    <name type="scientific">Alicyclobacillus dauci</name>
    <dbReference type="NCBI Taxonomy" id="1475485"/>
    <lineage>
        <taxon>Bacteria</taxon>
        <taxon>Bacillati</taxon>
        <taxon>Bacillota</taxon>
        <taxon>Bacilli</taxon>
        <taxon>Bacillales</taxon>
        <taxon>Alicyclobacillaceae</taxon>
        <taxon>Alicyclobacillus</taxon>
    </lineage>
</organism>
<dbReference type="InterPro" id="IPR050259">
    <property type="entry name" value="SDR"/>
</dbReference>
<evidence type="ECO:0000256" key="1">
    <source>
        <dbReference type="ARBA" id="ARBA00006484"/>
    </source>
</evidence>
<evidence type="ECO:0000313" key="3">
    <source>
        <dbReference type="EMBL" id="WAH36463.1"/>
    </source>
</evidence>
<reference evidence="3" key="1">
    <citation type="submission" date="2022-08" db="EMBL/GenBank/DDBJ databases">
        <title>Alicyclobacillus dauci DSM2870, complete genome.</title>
        <authorList>
            <person name="Wang Q."/>
            <person name="Cai R."/>
            <person name="Wang Z."/>
        </authorList>
    </citation>
    <scope>NUCLEOTIDE SEQUENCE</scope>
    <source>
        <strain evidence="3">DSM 28700</strain>
    </source>
</reference>
<dbReference type="InterPro" id="IPR020904">
    <property type="entry name" value="Sc_DH/Rdtase_CS"/>
</dbReference>
<protein>
    <submittedName>
        <fullName evidence="3">SDR family oxidoreductase</fullName>
    </submittedName>
</protein>
<dbReference type="PROSITE" id="PS00061">
    <property type="entry name" value="ADH_SHORT"/>
    <property type="match status" value="1"/>
</dbReference>
<dbReference type="PANTHER" id="PTHR42879">
    <property type="entry name" value="3-OXOACYL-(ACYL-CARRIER-PROTEIN) REDUCTASE"/>
    <property type="match status" value="1"/>
</dbReference>
<evidence type="ECO:0000313" key="4">
    <source>
        <dbReference type="Proteomes" id="UP001164803"/>
    </source>
</evidence>
<accession>A0ABY6Z1J7</accession>
<dbReference type="InterPro" id="IPR036291">
    <property type="entry name" value="NAD(P)-bd_dom_sf"/>
</dbReference>
<sequence>MMKLNDKVAVITGGGRGIGRGIVLKFAEEGADLVVNVFNQSSSEIETLEKDVRNFGRKLHVVVGDVSLDETAEEIVSRAILEFGKIDILVNNAGILTQSELYNMDVEMWDRMIAVDLRSVFLTTRHAVPYMMERRSGRIINIASQLGQKGGVGLSHYAAAKAGVIGFTKSIALELGGYGITANCIAPGPIETDLISGLDSEWKQNKSRELAIPRFGSVAEVAPTALFLASEPDGNLYTGQTLGPNSGDVML</sequence>
<dbReference type="RefSeq" id="WP_268043803.1">
    <property type="nucleotide sequence ID" value="NZ_CP104064.1"/>
</dbReference>
<dbReference type="PANTHER" id="PTHR42879:SF2">
    <property type="entry name" value="3-OXOACYL-[ACYL-CARRIER-PROTEIN] REDUCTASE FABG"/>
    <property type="match status" value="1"/>
</dbReference>
<dbReference type="Gene3D" id="3.40.50.720">
    <property type="entry name" value="NAD(P)-binding Rossmann-like Domain"/>
    <property type="match status" value="1"/>
</dbReference>
<dbReference type="SUPFAM" id="SSF51735">
    <property type="entry name" value="NAD(P)-binding Rossmann-fold domains"/>
    <property type="match status" value="1"/>
</dbReference>
<gene>
    <name evidence="3" type="ORF">NZD86_19960</name>
</gene>
<dbReference type="PROSITE" id="PS01108">
    <property type="entry name" value="RIBOSOMAL_L24"/>
    <property type="match status" value="1"/>
</dbReference>
<dbReference type="Pfam" id="PF00106">
    <property type="entry name" value="adh_short"/>
    <property type="match status" value="1"/>
</dbReference>
<proteinExistence type="inferred from homology"/>
<dbReference type="InterPro" id="IPR002347">
    <property type="entry name" value="SDR_fam"/>
</dbReference>
<dbReference type="InterPro" id="IPR005825">
    <property type="entry name" value="Ribosomal_uL24_CS"/>
</dbReference>
<name>A0ABY6Z1J7_9BACL</name>
<dbReference type="PRINTS" id="PR00080">
    <property type="entry name" value="SDRFAMILY"/>
</dbReference>
<comment type="similarity">
    <text evidence="1 2">Belongs to the short-chain dehydrogenases/reductases (SDR) family.</text>
</comment>
<dbReference type="PRINTS" id="PR00081">
    <property type="entry name" value="GDHRDH"/>
</dbReference>
<evidence type="ECO:0000256" key="2">
    <source>
        <dbReference type="RuleBase" id="RU000363"/>
    </source>
</evidence>
<dbReference type="Proteomes" id="UP001164803">
    <property type="component" value="Chromosome"/>
</dbReference>
<keyword evidence="4" id="KW-1185">Reference proteome</keyword>